<proteinExistence type="predicted"/>
<dbReference type="InterPro" id="IPR006944">
    <property type="entry name" value="Phage/GTA_portal"/>
</dbReference>
<keyword evidence="2" id="KW-1162">Viral penetration into host cytoplasm</keyword>
<keyword evidence="1" id="KW-0118">Viral capsid assembly</keyword>
<evidence type="ECO:0000256" key="2">
    <source>
        <dbReference type="ARBA" id="ARBA00023009"/>
    </source>
</evidence>
<name>A0A8S5QPZ8_9CAUD</name>
<feature type="region of interest" description="Disordered" evidence="4">
    <location>
        <begin position="375"/>
        <end position="416"/>
    </location>
</feature>
<protein>
    <submittedName>
        <fullName evidence="5">Portal protein</fullName>
    </submittedName>
</protein>
<evidence type="ECO:0000256" key="4">
    <source>
        <dbReference type="SAM" id="MobiDB-lite"/>
    </source>
</evidence>
<keyword evidence="2" id="KW-1171">Viral genome ejection through host cell envelope</keyword>
<dbReference type="EMBL" id="BK015703">
    <property type="protein sequence ID" value="DAE20881.1"/>
    <property type="molecule type" value="Genomic_DNA"/>
</dbReference>
<sequence length="416" mass="47271">MNIIERAKRAWNVFTNRDPTSGINYTQIGGGYANRPDRVRLHPGNEQTIISSIYTRIALDVSQTTIVHARMDEDGRYMETLDTGLNRCLTFEANIDQSGKSFMIDTVMSLCDEGSVAIVPVDTVGSPLNGSFEIKTMRVGKIEQWYPRHVRVMVYNDRTGQREPLTLPKESVAIVENPLYSVMNEPNSTLRRLAYKLAMLDAVDEQSSSGKLDLIIQLPYTIKSELRKKQADARRKEIEEQLTGTKYGIAYTDGTEKITQLNRSIENNLMNQIEYLTNMLYSQLGLTKAVFDGTASEDELNNYYARTIEPIVAAIADAMNRRFLTKTAITQGQRIYYYRDPFKFVTASKMGELGERFTRNEILTTNEVRQAIGMKTSTDPNADELRNKNLYAPEEEYADYAPENQNGGNQDDEEYV</sequence>
<evidence type="ECO:0000313" key="5">
    <source>
        <dbReference type="EMBL" id="DAE20881.1"/>
    </source>
</evidence>
<evidence type="ECO:0000256" key="3">
    <source>
        <dbReference type="ARBA" id="ARBA00023219"/>
    </source>
</evidence>
<dbReference type="Pfam" id="PF04860">
    <property type="entry name" value="Phage_portal"/>
    <property type="match status" value="1"/>
</dbReference>
<organism evidence="5">
    <name type="scientific">Siphoviridae sp. ctgBD49</name>
    <dbReference type="NCBI Taxonomy" id="2826420"/>
    <lineage>
        <taxon>Viruses</taxon>
        <taxon>Duplodnaviria</taxon>
        <taxon>Heunggongvirae</taxon>
        <taxon>Uroviricota</taxon>
        <taxon>Caudoviricetes</taxon>
    </lineage>
</organism>
<accession>A0A8S5QPZ8</accession>
<reference evidence="5" key="1">
    <citation type="journal article" date="2021" name="Proc. Natl. Acad. Sci. U.S.A.">
        <title>A Catalog of Tens of Thousands of Viruses from Human Metagenomes Reveals Hidden Associations with Chronic Diseases.</title>
        <authorList>
            <person name="Tisza M.J."/>
            <person name="Buck C.B."/>
        </authorList>
    </citation>
    <scope>NUCLEOTIDE SEQUENCE</scope>
    <source>
        <strain evidence="5">CtgBD49</strain>
    </source>
</reference>
<keyword evidence="3" id="KW-0231">Viral genome packaging</keyword>
<evidence type="ECO:0000256" key="1">
    <source>
        <dbReference type="ARBA" id="ARBA00022950"/>
    </source>
</evidence>
<keyword evidence="1" id="KW-1188">Viral release from host cell</keyword>
<keyword evidence="2" id="KW-1160">Virus entry into host cell</keyword>